<keyword evidence="5" id="KW-0547">Nucleotide-binding</keyword>
<evidence type="ECO:0000256" key="10">
    <source>
        <dbReference type="SAM" id="Phobius"/>
    </source>
</evidence>
<evidence type="ECO:0000256" key="8">
    <source>
        <dbReference type="ARBA" id="ARBA00023136"/>
    </source>
</evidence>
<keyword evidence="3" id="KW-0813">Transport</keyword>
<dbReference type="InterPro" id="IPR029481">
    <property type="entry name" value="ABC_trans_N"/>
</dbReference>
<feature type="transmembrane region" description="Helical" evidence="10">
    <location>
        <begin position="1422"/>
        <end position="1443"/>
    </location>
</feature>
<keyword evidence="14" id="KW-1185">Reference proteome</keyword>
<dbReference type="GO" id="GO:0140359">
    <property type="term" value="F:ABC-type transporter activity"/>
    <property type="evidence" value="ECO:0007669"/>
    <property type="project" value="InterPro"/>
</dbReference>
<evidence type="ECO:0000256" key="6">
    <source>
        <dbReference type="ARBA" id="ARBA00022840"/>
    </source>
</evidence>
<dbReference type="CDD" id="cd03233">
    <property type="entry name" value="ABCG_PDR_domain1"/>
    <property type="match status" value="1"/>
</dbReference>
<dbReference type="Gene3D" id="3.40.50.300">
    <property type="entry name" value="P-loop containing nucleotide triphosphate hydrolases"/>
    <property type="match status" value="2"/>
</dbReference>
<gene>
    <name evidence="13" type="ORF">PISMIDRAFT_678713</name>
</gene>
<feature type="transmembrane region" description="Helical" evidence="10">
    <location>
        <begin position="1544"/>
        <end position="1564"/>
    </location>
</feature>
<accession>A0A0C9YGE8</accession>
<evidence type="ECO:0000256" key="5">
    <source>
        <dbReference type="ARBA" id="ARBA00022741"/>
    </source>
</evidence>
<keyword evidence="11" id="KW-0732">Signal</keyword>
<feature type="transmembrane region" description="Helical" evidence="10">
    <location>
        <begin position="648"/>
        <end position="670"/>
    </location>
</feature>
<feature type="transmembrane region" description="Helical" evidence="10">
    <location>
        <begin position="755"/>
        <end position="775"/>
    </location>
</feature>
<dbReference type="GO" id="GO:0016020">
    <property type="term" value="C:membrane"/>
    <property type="evidence" value="ECO:0007669"/>
    <property type="project" value="UniProtKB-SubCell"/>
</dbReference>
<dbReference type="STRING" id="765257.A0A0C9YGE8"/>
<dbReference type="Pfam" id="PF01061">
    <property type="entry name" value="ABC2_membrane"/>
    <property type="match status" value="2"/>
</dbReference>
<feature type="domain" description="ABC transporter" evidence="12">
    <location>
        <begin position="255"/>
        <end position="503"/>
    </location>
</feature>
<keyword evidence="6" id="KW-0067">ATP-binding</keyword>
<evidence type="ECO:0000313" key="13">
    <source>
        <dbReference type="EMBL" id="KIK23975.1"/>
    </source>
</evidence>
<feature type="transmembrane region" description="Helical" evidence="10">
    <location>
        <begin position="1285"/>
        <end position="1302"/>
    </location>
</feature>
<feature type="transmembrane region" description="Helical" evidence="10">
    <location>
        <begin position="861"/>
        <end position="882"/>
    </location>
</feature>
<dbReference type="PROSITE" id="PS00211">
    <property type="entry name" value="ABC_TRANSPORTER_1"/>
    <property type="match status" value="1"/>
</dbReference>
<sequence>MASLWMLFGKLLGDMYSSPQAGSAAVEPPTSEAQTSASASPSVVDQGGAHETQARQDVENIPEPNNCSDAVLDTSDVQVPPSTPLDVLDQRGAPNSHDPQAGKDIGGTSDPHPNSDSQETLDAQAPLIPRVLINQGTQGDKPNTSAGAIATPETQTRRVHVAEASRGPRTNSLLHPRSGVWSVRPLSTATFATLGDDKDFQLEEWMKDLFRREEGDDIRLRELGVMFRDLRVIGVGASTALQPTVGSQFSPRSLLSAINNWRRPPLRDILSGFEGVVRPGEMLLVLGRPGAGCSTFLKTIANQRGEYHSIEGDVFYDSLTSKDIETKYRGDVIYCPEDDIHFPTLTVEETLSFAATMRAPQTRVKGQSRKEYINMVTEVVMRVFGLGHARNTVVGNAAIRGISGGEKKRVSLAEALCCRGRISAWDNPTRGLDASTALELICALRLATDLSKCTTIASIYQAGQQLYDLFDKVCVINEGKMAYFGPAKDAKQYFIDMGYEPFDRQTTADFLVGVTDPNARKIREGFSGVPPRSAQEMATYFKSSGFAERNRSDIESYYATSVDKPELREAYAIDASAEHARHAPDNEPYIISVPMQVRAVMRRRWQVLKGDWLTLAVNLGGQVFQAVIMGTVFLRLSDSTSSFFSRGGVMFFALLFSTVAAMAEIDSLFAQRPIVLRQYNLAMYYPFIESLAHSIVDLPIAIIFQLIFSVVFYFLVRLQQSAQQFFIFVLITFVATMVMKIFFRAVSACFKTPSGAITVAGIVMTFAILCSGYAIPPSAIIGALRWITYINPLRYGFEALMVNEFHTIQGTCTTLVPQGPGYENVSSANQVCTTVGSQPGQSTVDGNTFLSYSFGYEYSHLWRNVGIMCSFLLGFLILLLVMTEKNVSYAISTSVTLFKQGTRLLMPGGTDEEKSMRSSSSRLETPVLEAPNEKSGLDVHAHPDIFSWNHIEYVVPVKGGEKKLLDDVSGYVAPGKLTALVGESGAGKTTLLNVLAERISVGAVLGDRFVNGHPLPADFQAQTGYCQQMDTHLPETTVREALLFSAKLRQPKSVPLAEKEAYVDKCLKMVGLEAYANAIVGSLGVEHKKRTTIGVELAAKPKLLLFLDEPTSGLDSQSAWAIVKVLRELANRGQAILCTIHQPSGELFQMFDRLLLLRKGGQTVYFGDIGERSSTLLGYFERNGAPPCDRDANPAEYMLDVIGAGATAVSETDWYAVWKASPEAADLDREIERLHSEGCSRPVIESKATELYSRFATPWMTQFLTLTDRGFVSYWRNPTYMMSKVVLNIAAGLIIGFVFFQANDTIQGTENKLFAVFMATMCCVGLVQQLQSVYISIRDIYEIRERPSRMYSWTAFLASQLVIELPWNMLGTSLFFVSFYWTVGLPTSRAGYTFLLFGVIFPIYYTTAGQAFAALAPTPTIATLLFSTLFVFTIIFDGVLQPYSQLKWWQWMYWTSPFTYIVEGLLGQAIANIDINCSPTELVVIQPPLNMTCGDYMSTFISEVGGYLTDSSATSACNYCPYRTTNEFLSSNFNIMYQHRWRDLGIVLGFTGFNMVAIFVLTYLCRIRSWSSWSAKRK</sequence>
<feature type="transmembrane region" description="Helical" evidence="10">
    <location>
        <begin position="1393"/>
        <end position="1415"/>
    </location>
</feature>
<dbReference type="CDD" id="cd03232">
    <property type="entry name" value="ABCG_PDR_domain2"/>
    <property type="match status" value="1"/>
</dbReference>
<dbReference type="InterPro" id="IPR034003">
    <property type="entry name" value="ABCG_PDR_2"/>
</dbReference>
<feature type="compositionally biased region" description="Polar residues" evidence="9">
    <location>
        <begin position="31"/>
        <end position="43"/>
    </location>
</feature>
<evidence type="ECO:0000256" key="4">
    <source>
        <dbReference type="ARBA" id="ARBA00022692"/>
    </source>
</evidence>
<evidence type="ECO:0000256" key="1">
    <source>
        <dbReference type="ARBA" id="ARBA00004141"/>
    </source>
</evidence>
<feature type="domain" description="ABC transporter" evidence="12">
    <location>
        <begin position="949"/>
        <end position="1185"/>
    </location>
</feature>
<dbReference type="FunFam" id="3.40.50.300:FF:000054">
    <property type="entry name" value="ABC multidrug transporter atrF"/>
    <property type="match status" value="1"/>
</dbReference>
<feature type="region of interest" description="Disordered" evidence="9">
    <location>
        <begin position="18"/>
        <end position="119"/>
    </location>
</feature>
<keyword evidence="4 10" id="KW-0812">Transmembrane</keyword>
<dbReference type="Pfam" id="PF06422">
    <property type="entry name" value="PDR_CDR"/>
    <property type="match status" value="2"/>
</dbReference>
<dbReference type="PROSITE" id="PS50893">
    <property type="entry name" value="ABC_TRANSPORTER_2"/>
    <property type="match status" value="2"/>
</dbReference>
<evidence type="ECO:0000256" key="9">
    <source>
        <dbReference type="SAM" id="MobiDB-lite"/>
    </source>
</evidence>
<reference evidence="14" key="2">
    <citation type="submission" date="2015-01" db="EMBL/GenBank/DDBJ databases">
        <title>Evolutionary Origins and Diversification of the Mycorrhizal Mutualists.</title>
        <authorList>
            <consortium name="DOE Joint Genome Institute"/>
            <consortium name="Mycorrhizal Genomics Consortium"/>
            <person name="Kohler A."/>
            <person name="Kuo A."/>
            <person name="Nagy L.G."/>
            <person name="Floudas D."/>
            <person name="Copeland A."/>
            <person name="Barry K.W."/>
            <person name="Cichocki N."/>
            <person name="Veneault-Fourrey C."/>
            <person name="LaButti K."/>
            <person name="Lindquist E.A."/>
            <person name="Lipzen A."/>
            <person name="Lundell T."/>
            <person name="Morin E."/>
            <person name="Murat C."/>
            <person name="Riley R."/>
            <person name="Ohm R."/>
            <person name="Sun H."/>
            <person name="Tunlid A."/>
            <person name="Henrissat B."/>
            <person name="Grigoriev I.V."/>
            <person name="Hibbett D.S."/>
            <person name="Martin F."/>
        </authorList>
    </citation>
    <scope>NUCLEOTIDE SEQUENCE [LARGE SCALE GENOMIC DNA]</scope>
    <source>
        <strain evidence="14">441</strain>
    </source>
</reference>
<keyword evidence="8 10" id="KW-0472">Membrane</keyword>
<dbReference type="HOGENOM" id="CLU_000604_35_0_1"/>
<name>A0A0C9YGE8_9AGAM</name>
<reference evidence="13 14" key="1">
    <citation type="submission" date="2014-04" db="EMBL/GenBank/DDBJ databases">
        <authorList>
            <consortium name="DOE Joint Genome Institute"/>
            <person name="Kuo A."/>
            <person name="Kohler A."/>
            <person name="Costa M.D."/>
            <person name="Nagy L.G."/>
            <person name="Floudas D."/>
            <person name="Copeland A."/>
            <person name="Barry K.W."/>
            <person name="Cichocki N."/>
            <person name="Veneault-Fourrey C."/>
            <person name="LaButti K."/>
            <person name="Lindquist E.A."/>
            <person name="Lipzen A."/>
            <person name="Lundell T."/>
            <person name="Morin E."/>
            <person name="Murat C."/>
            <person name="Sun H."/>
            <person name="Tunlid A."/>
            <person name="Henrissat B."/>
            <person name="Grigoriev I.V."/>
            <person name="Hibbett D.S."/>
            <person name="Martin F."/>
            <person name="Nordberg H.P."/>
            <person name="Cantor M.N."/>
            <person name="Hua S.X."/>
        </authorList>
    </citation>
    <scope>NUCLEOTIDE SEQUENCE [LARGE SCALE GENOMIC DNA]</scope>
    <source>
        <strain evidence="13 14">441</strain>
    </source>
</reference>
<dbReference type="GO" id="GO:0005524">
    <property type="term" value="F:ATP binding"/>
    <property type="evidence" value="ECO:0007669"/>
    <property type="project" value="UniProtKB-KW"/>
</dbReference>
<dbReference type="Proteomes" id="UP000054018">
    <property type="component" value="Unassembled WGS sequence"/>
</dbReference>
<evidence type="ECO:0000256" key="7">
    <source>
        <dbReference type="ARBA" id="ARBA00022989"/>
    </source>
</evidence>
<feature type="region of interest" description="Disordered" evidence="9">
    <location>
        <begin position="154"/>
        <end position="173"/>
    </location>
</feature>
<dbReference type="InterPro" id="IPR013525">
    <property type="entry name" value="ABC2_TM"/>
</dbReference>
<dbReference type="GO" id="GO:0016887">
    <property type="term" value="F:ATP hydrolysis activity"/>
    <property type="evidence" value="ECO:0007669"/>
    <property type="project" value="InterPro"/>
</dbReference>
<feature type="region of interest" description="Disordered" evidence="9">
    <location>
        <begin position="908"/>
        <end position="927"/>
    </location>
</feature>
<dbReference type="InterPro" id="IPR003593">
    <property type="entry name" value="AAA+_ATPase"/>
</dbReference>
<feature type="chain" id="PRO_5002223275" evidence="11">
    <location>
        <begin position="18"/>
        <end position="1578"/>
    </location>
</feature>
<comment type="subcellular location">
    <subcellularLocation>
        <location evidence="1">Membrane</location>
        <topology evidence="1">Multi-pass membrane protein</topology>
    </subcellularLocation>
</comment>
<dbReference type="OrthoDB" id="245989at2759"/>
<dbReference type="InterPro" id="IPR010929">
    <property type="entry name" value="PDR_CDR_ABC"/>
</dbReference>
<dbReference type="InterPro" id="IPR034001">
    <property type="entry name" value="ABCG_PDR_1"/>
</dbReference>
<evidence type="ECO:0000256" key="2">
    <source>
        <dbReference type="ARBA" id="ARBA00006012"/>
    </source>
</evidence>
<feature type="transmembrane region" description="Helical" evidence="10">
    <location>
        <begin position="691"/>
        <end position="716"/>
    </location>
</feature>
<dbReference type="InterPro" id="IPR043926">
    <property type="entry name" value="ABCG_dom"/>
</dbReference>
<feature type="signal peptide" evidence="11">
    <location>
        <begin position="1"/>
        <end position="17"/>
    </location>
</feature>
<proteinExistence type="inferred from homology"/>
<comment type="similarity">
    <text evidence="2">Belongs to the ABC transporter superfamily. ABCG family. PDR (TC 3.A.1.205) subfamily.</text>
</comment>
<dbReference type="SMART" id="SM00382">
    <property type="entry name" value="AAA"/>
    <property type="match status" value="2"/>
</dbReference>
<dbReference type="Pfam" id="PF00005">
    <property type="entry name" value="ABC_tran"/>
    <property type="match status" value="2"/>
</dbReference>
<dbReference type="EMBL" id="KN833721">
    <property type="protein sequence ID" value="KIK23975.1"/>
    <property type="molecule type" value="Genomic_DNA"/>
</dbReference>
<dbReference type="Pfam" id="PF19055">
    <property type="entry name" value="ABC2_membrane_7"/>
    <property type="match status" value="1"/>
</dbReference>
<feature type="transmembrane region" description="Helical" evidence="10">
    <location>
        <begin position="722"/>
        <end position="743"/>
    </location>
</feature>
<dbReference type="InterPro" id="IPR003439">
    <property type="entry name" value="ABC_transporter-like_ATP-bd"/>
</dbReference>
<dbReference type="SUPFAM" id="SSF52540">
    <property type="entry name" value="P-loop containing nucleoside triphosphate hydrolases"/>
    <property type="match status" value="2"/>
</dbReference>
<dbReference type="InterPro" id="IPR017871">
    <property type="entry name" value="ABC_transporter-like_CS"/>
</dbReference>
<evidence type="ECO:0000256" key="3">
    <source>
        <dbReference type="ARBA" id="ARBA00022448"/>
    </source>
</evidence>
<evidence type="ECO:0000256" key="11">
    <source>
        <dbReference type="SAM" id="SignalP"/>
    </source>
</evidence>
<evidence type="ECO:0000313" key="14">
    <source>
        <dbReference type="Proteomes" id="UP000054018"/>
    </source>
</evidence>
<evidence type="ECO:0000259" key="12">
    <source>
        <dbReference type="PROSITE" id="PS50893"/>
    </source>
</evidence>
<protein>
    <submittedName>
        <fullName evidence="13">Unplaced genomic scaffold scaffold_37, whole genome shotgun sequence</fullName>
    </submittedName>
</protein>
<organism evidence="13 14">
    <name type="scientific">Pisolithus microcarpus 441</name>
    <dbReference type="NCBI Taxonomy" id="765257"/>
    <lineage>
        <taxon>Eukaryota</taxon>
        <taxon>Fungi</taxon>
        <taxon>Dikarya</taxon>
        <taxon>Basidiomycota</taxon>
        <taxon>Agaricomycotina</taxon>
        <taxon>Agaricomycetes</taxon>
        <taxon>Agaricomycetidae</taxon>
        <taxon>Boletales</taxon>
        <taxon>Sclerodermatineae</taxon>
        <taxon>Pisolithaceae</taxon>
        <taxon>Pisolithus</taxon>
    </lineage>
</organism>
<dbReference type="InterPro" id="IPR027417">
    <property type="entry name" value="P-loop_NTPase"/>
</dbReference>
<keyword evidence="7 10" id="KW-1133">Transmembrane helix</keyword>
<feature type="transmembrane region" description="Helical" evidence="10">
    <location>
        <begin position="1314"/>
        <end position="1335"/>
    </location>
</feature>
<dbReference type="Pfam" id="PF14510">
    <property type="entry name" value="ABC_trans_N"/>
    <property type="match status" value="1"/>
</dbReference>
<feature type="transmembrane region" description="Helical" evidence="10">
    <location>
        <begin position="612"/>
        <end position="636"/>
    </location>
</feature>
<feature type="transmembrane region" description="Helical" evidence="10">
    <location>
        <begin position="1356"/>
        <end position="1381"/>
    </location>
</feature>
<dbReference type="PANTHER" id="PTHR19241">
    <property type="entry name" value="ATP-BINDING CASSETTE TRANSPORTER"/>
    <property type="match status" value="1"/>
</dbReference>